<dbReference type="InParanoid" id="J4G0Q8"/>
<dbReference type="PROSITE" id="PS51375">
    <property type="entry name" value="PPR"/>
    <property type="match status" value="3"/>
</dbReference>
<dbReference type="GO" id="GO:0006396">
    <property type="term" value="P:RNA processing"/>
    <property type="evidence" value="ECO:0007669"/>
    <property type="project" value="TreeGrafter"/>
</dbReference>
<evidence type="ECO:0008006" key="5">
    <source>
        <dbReference type="Google" id="ProtNLM"/>
    </source>
</evidence>
<dbReference type="Pfam" id="PF13041">
    <property type="entry name" value="PPR_2"/>
    <property type="match status" value="1"/>
</dbReference>
<evidence type="ECO:0000256" key="1">
    <source>
        <dbReference type="PROSITE-ProRule" id="PRU00708"/>
    </source>
</evidence>
<evidence type="ECO:0000313" key="4">
    <source>
        <dbReference type="Proteomes" id="UP000006352"/>
    </source>
</evidence>
<dbReference type="RefSeq" id="XP_012178271.1">
    <property type="nucleotide sequence ID" value="XM_012322881.1"/>
</dbReference>
<dbReference type="EMBL" id="HE796909">
    <property type="protein sequence ID" value="CCL98988.1"/>
    <property type="molecule type" value="Genomic_DNA"/>
</dbReference>
<protein>
    <recommendedName>
        <fullName evidence="5">Pentacotripeptide-repeat region of PRORP domain-containing protein</fullName>
    </recommendedName>
</protein>
<dbReference type="InterPro" id="IPR002885">
    <property type="entry name" value="PPR_rpt"/>
</dbReference>
<feature type="region of interest" description="Disordered" evidence="2">
    <location>
        <begin position="63"/>
        <end position="113"/>
    </location>
</feature>
<dbReference type="SUPFAM" id="SSF81901">
    <property type="entry name" value="HCP-like"/>
    <property type="match status" value="1"/>
</dbReference>
<dbReference type="OrthoDB" id="185373at2759"/>
<dbReference type="InterPro" id="IPR011990">
    <property type="entry name" value="TPR-like_helical_dom_sf"/>
</dbReference>
<dbReference type="GO" id="GO:0005739">
    <property type="term" value="C:mitochondrion"/>
    <property type="evidence" value="ECO:0007669"/>
    <property type="project" value="TreeGrafter"/>
</dbReference>
<keyword evidence="4" id="KW-1185">Reference proteome</keyword>
<accession>J4G0Q8</accession>
<dbReference type="Proteomes" id="UP000006352">
    <property type="component" value="Unassembled WGS sequence"/>
</dbReference>
<feature type="repeat" description="PPR" evidence="1">
    <location>
        <begin position="401"/>
        <end position="435"/>
    </location>
</feature>
<dbReference type="GO" id="GO:0007005">
    <property type="term" value="P:mitochondrion organization"/>
    <property type="evidence" value="ECO:0007669"/>
    <property type="project" value="TreeGrafter"/>
</dbReference>
<reference evidence="3 4" key="1">
    <citation type="journal article" date="2012" name="Appl. Environ. Microbiol.">
        <title>Short-read sequencing for genomic analysis of the brown rot fungus Fibroporia radiculosa.</title>
        <authorList>
            <person name="Tang J.D."/>
            <person name="Perkins A.D."/>
            <person name="Sonstegard T.S."/>
            <person name="Schroeder S.G."/>
            <person name="Burgess S.C."/>
            <person name="Diehl S.V."/>
        </authorList>
    </citation>
    <scope>NUCLEOTIDE SEQUENCE [LARGE SCALE GENOMIC DNA]</scope>
    <source>
        <strain evidence="3 4">TFFH 294</strain>
    </source>
</reference>
<proteinExistence type="predicted"/>
<evidence type="ECO:0000313" key="3">
    <source>
        <dbReference type="EMBL" id="CCL98988.1"/>
    </source>
</evidence>
<dbReference type="GeneID" id="24093899"/>
<evidence type="ECO:0000256" key="2">
    <source>
        <dbReference type="SAM" id="MobiDB-lite"/>
    </source>
</evidence>
<gene>
    <name evidence="3" type="ORF">FIBRA_00996</name>
</gene>
<dbReference type="STRING" id="599839.J4G0Q8"/>
<dbReference type="HOGENOM" id="CLU_013696_0_0_1"/>
<feature type="repeat" description="PPR" evidence="1">
    <location>
        <begin position="257"/>
        <end position="291"/>
    </location>
</feature>
<dbReference type="AlphaFoldDB" id="J4G0Q8"/>
<dbReference type="NCBIfam" id="TIGR00756">
    <property type="entry name" value="PPR"/>
    <property type="match status" value="2"/>
</dbReference>
<dbReference type="Pfam" id="PF01535">
    <property type="entry name" value="PPR"/>
    <property type="match status" value="2"/>
</dbReference>
<organism evidence="3 4">
    <name type="scientific">Fibroporia radiculosa</name>
    <dbReference type="NCBI Taxonomy" id="599839"/>
    <lineage>
        <taxon>Eukaryota</taxon>
        <taxon>Fungi</taxon>
        <taxon>Dikarya</taxon>
        <taxon>Basidiomycota</taxon>
        <taxon>Agaricomycotina</taxon>
        <taxon>Agaricomycetes</taxon>
        <taxon>Polyporales</taxon>
        <taxon>Fibroporiaceae</taxon>
        <taxon>Fibroporia</taxon>
    </lineage>
</organism>
<dbReference type="GO" id="GO:0003729">
    <property type="term" value="F:mRNA binding"/>
    <property type="evidence" value="ECO:0007669"/>
    <property type="project" value="TreeGrafter"/>
</dbReference>
<dbReference type="Gene3D" id="1.25.40.10">
    <property type="entry name" value="Tetratricopeptide repeat domain"/>
    <property type="match status" value="3"/>
</dbReference>
<dbReference type="InterPro" id="IPR051114">
    <property type="entry name" value="Mito_RNA_Proc_CCM1"/>
</dbReference>
<name>J4G0Q8_9APHY</name>
<feature type="repeat" description="PPR" evidence="1">
    <location>
        <begin position="717"/>
        <end position="751"/>
    </location>
</feature>
<sequence>MLWRVRQGFRHLRQAKSIVQFSPCYSPGSLFLIVQPLHISFTPRWPPAVAYHPQTLSDSRCVREERSQKGQAPGQAEDIGRVQNVKHGRGPKSASQTSSPFVGRSKDVSSPAEPPFTPVVDMLFRRLALKHRLFQVSIDSGELAQLAEYVGDRTRAGELAMLMADSSVPMRALQVCILAHKLGCTLKQSVYEGLAYRFASKHLWVLVRSTVELGKGQTGRTTIRLLNWRVRALIETNEYASLDNVIEQVKKENLLPNRRTYHLLVSGYLRNRDLLRAQCCLASMERAGFPMDVTTHALIVSSYRSLGPDPAVKAKALEVLREADPRSSTLILNGLIQLALDANNMPEAFQYLSMYDRHPTEAEGLVGRASDITQQGGDLSMTKLGSNGSSPPPSCFPAAQDAMTFTMLINHLAKEADLDRILQVLQRMQSAGISPDGSTAAALVRAYFISRKPDVAVQIVANMCSSSEEVRGLFRRIGLPAQEVQTPLPEGIPPTTELFNALLRGVSNIYGLNGIRTVQRIMRCSHIRADGKTIAVLLQHLVHTQRSLPREVIRTARAFNSRGATITLEHMHVVLSSVLHREQEILRYNRRPSIQSGSSGRPQEISGVGESFDPIAGVKLPPTQSYTSLTRPLLAALSSRRIRSDKATFALRIKHDAVIKGDLDLAKHTFEAMVSRGLHPNEYHFAALMEGYAALGDMDGAVNIMRSASKFSSHSLNVKMYTILINGYGSQGKPSDAIRTFREMVNAGIQPDATAVYVLAKAFVAARAYQMARRVVLQLWPSALPFPEHMREASLHRLMHQLNLAYGKAPSRRLSARKQRMLRWKINRIMKGWDILSAHTGRLERSKSRTGRT</sequence>
<dbReference type="PANTHER" id="PTHR47934:SF6">
    <property type="entry name" value="MITOCHONDRIAL GROUP I INTRON SPLICING FACTOR CCM1-RELATED"/>
    <property type="match status" value="1"/>
</dbReference>
<dbReference type="PANTHER" id="PTHR47934">
    <property type="entry name" value="PENTATRICOPEPTIDE REPEAT-CONTAINING PROTEIN PET309, MITOCHONDRIAL"/>
    <property type="match status" value="1"/>
</dbReference>